<evidence type="ECO:0000256" key="1">
    <source>
        <dbReference type="SAM" id="MobiDB-lite"/>
    </source>
</evidence>
<dbReference type="EMBL" id="JAPEVA010000016">
    <property type="protein sequence ID" value="KAJ4408274.1"/>
    <property type="molecule type" value="Genomic_DNA"/>
</dbReference>
<reference evidence="2" key="1">
    <citation type="submission" date="2022-10" db="EMBL/GenBank/DDBJ databases">
        <title>Tapping the CABI collections for fungal endophytes: first genome assemblies for Collariella, Neodidymelliopsis, Ascochyta clinopodiicola, Didymella pomorum, Didymosphaeria variabile, Neocosmospora piperis and Neocucurbitaria cava.</title>
        <authorList>
            <person name="Hill R."/>
        </authorList>
    </citation>
    <scope>NUCLEOTIDE SEQUENCE</scope>
    <source>
        <strain evidence="2">IMI 355091</strain>
    </source>
</reference>
<proteinExistence type="predicted"/>
<accession>A0A9W8ZGL4</accession>
<organism evidence="2 3">
    <name type="scientific">Didymella pomorum</name>
    <dbReference type="NCBI Taxonomy" id="749634"/>
    <lineage>
        <taxon>Eukaryota</taxon>
        <taxon>Fungi</taxon>
        <taxon>Dikarya</taxon>
        <taxon>Ascomycota</taxon>
        <taxon>Pezizomycotina</taxon>
        <taxon>Dothideomycetes</taxon>
        <taxon>Pleosporomycetidae</taxon>
        <taxon>Pleosporales</taxon>
        <taxon>Pleosporineae</taxon>
        <taxon>Didymellaceae</taxon>
        <taxon>Didymella</taxon>
    </lineage>
</organism>
<feature type="compositionally biased region" description="Acidic residues" evidence="1">
    <location>
        <begin position="147"/>
        <end position="157"/>
    </location>
</feature>
<evidence type="ECO:0000313" key="2">
    <source>
        <dbReference type="EMBL" id="KAJ4408274.1"/>
    </source>
</evidence>
<evidence type="ECO:0000313" key="3">
    <source>
        <dbReference type="Proteomes" id="UP001140510"/>
    </source>
</evidence>
<gene>
    <name evidence="2" type="ORF">N0V91_003278</name>
</gene>
<dbReference type="Proteomes" id="UP001140510">
    <property type="component" value="Unassembled WGS sequence"/>
</dbReference>
<keyword evidence="3" id="KW-1185">Reference proteome</keyword>
<feature type="compositionally biased region" description="Low complexity" evidence="1">
    <location>
        <begin position="118"/>
        <end position="127"/>
    </location>
</feature>
<sequence>MSAQRNMANIVPSVWQLMDYPIPRGHCDKKEGLFSTCSYDDAITRKWNEHMNAQMEETQQAVEPSRKRLRGLLFPENEEQMRNQSLSDMMSGRVGKERKTLTPKAGSSKAPPNTRTGSSAAGPSKAPAPRPAVTRAKNKNEARLLSENDDSPTEEMD</sequence>
<dbReference type="OrthoDB" id="5424021at2759"/>
<feature type="region of interest" description="Disordered" evidence="1">
    <location>
        <begin position="57"/>
        <end position="157"/>
    </location>
</feature>
<protein>
    <submittedName>
        <fullName evidence="2">Uncharacterized protein</fullName>
    </submittedName>
</protein>
<comment type="caution">
    <text evidence="2">The sequence shown here is derived from an EMBL/GenBank/DDBJ whole genome shotgun (WGS) entry which is preliminary data.</text>
</comment>
<name>A0A9W8ZGL4_9PLEO</name>
<dbReference type="AlphaFoldDB" id="A0A9W8ZGL4"/>